<evidence type="ECO:0000313" key="4">
    <source>
        <dbReference type="EMBL" id="KAG2455463.1"/>
    </source>
</evidence>
<feature type="non-terminal residue" evidence="4">
    <location>
        <position position="191"/>
    </location>
</feature>
<feature type="non-terminal residue" evidence="4">
    <location>
        <position position="1"/>
    </location>
</feature>
<keyword evidence="5" id="KW-1185">Reference proteome</keyword>
<dbReference type="EMBL" id="JAATIS010009265">
    <property type="protein sequence ID" value="KAG2455463.1"/>
    <property type="molecule type" value="Genomic_DNA"/>
</dbReference>
<name>A0A8X7WRE6_POLSE</name>
<sequence>MDSPLKMEDDAGGSTKGLDGSSPGYRCPVRSQRSSPAGVTGCSKGALQGHKLPAVMDFHMTRKYFHREMALAPEVLPVLNKWDRIPLSTQVWAGGIMAQHSVGGGQCGGDLSCLSSSFDKMMATDVEDFIKQNREIADFVETFKTLSESEKHWQSRKEFILRNFTEFEEAHIDNLLSLSMVWANHVFLGCR</sequence>
<evidence type="ECO:0000256" key="2">
    <source>
        <dbReference type="SAM" id="MobiDB-lite"/>
    </source>
</evidence>
<dbReference type="InterPro" id="IPR021859">
    <property type="entry name" value="XTBD"/>
</dbReference>
<comment type="similarity">
    <text evidence="1">Belongs to the CARF family.</text>
</comment>
<evidence type="ECO:0000256" key="1">
    <source>
        <dbReference type="ARBA" id="ARBA00010053"/>
    </source>
</evidence>
<evidence type="ECO:0000259" key="3">
    <source>
        <dbReference type="PROSITE" id="PS51827"/>
    </source>
</evidence>
<evidence type="ECO:0000313" key="5">
    <source>
        <dbReference type="Proteomes" id="UP000886611"/>
    </source>
</evidence>
<gene>
    <name evidence="4" type="primary">Cdkn2aipnl</name>
    <name evidence="4" type="ORF">GTO96_0007088</name>
</gene>
<accession>A0A8X7WRE6</accession>
<dbReference type="Proteomes" id="UP000886611">
    <property type="component" value="Unassembled WGS sequence"/>
</dbReference>
<feature type="domain" description="XRN2-binding (XTBD)" evidence="3">
    <location>
        <begin position="140"/>
        <end position="191"/>
    </location>
</feature>
<proteinExistence type="inferred from homology"/>
<dbReference type="PROSITE" id="PS51827">
    <property type="entry name" value="XTBD"/>
    <property type="match status" value="1"/>
</dbReference>
<protein>
    <submittedName>
        <fullName evidence="4">C2AIL protein</fullName>
    </submittedName>
</protein>
<reference evidence="4 5" key="1">
    <citation type="journal article" date="2021" name="Cell">
        <title>Tracing the genetic footprints of vertebrate landing in non-teleost ray-finned fishes.</title>
        <authorList>
            <person name="Bi X."/>
            <person name="Wang K."/>
            <person name="Yang L."/>
            <person name="Pan H."/>
            <person name="Jiang H."/>
            <person name="Wei Q."/>
            <person name="Fang M."/>
            <person name="Yu H."/>
            <person name="Zhu C."/>
            <person name="Cai Y."/>
            <person name="He Y."/>
            <person name="Gan X."/>
            <person name="Zeng H."/>
            <person name="Yu D."/>
            <person name="Zhu Y."/>
            <person name="Jiang H."/>
            <person name="Qiu Q."/>
            <person name="Yang H."/>
            <person name="Zhang Y.E."/>
            <person name="Wang W."/>
            <person name="Zhu M."/>
            <person name="He S."/>
            <person name="Zhang G."/>
        </authorList>
    </citation>
    <scope>NUCLEOTIDE SEQUENCE [LARGE SCALE GENOMIC DNA]</scope>
    <source>
        <strain evidence="4">Bchr_013</strain>
    </source>
</reference>
<dbReference type="AlphaFoldDB" id="A0A8X7WRE6"/>
<organism evidence="4 5">
    <name type="scientific">Polypterus senegalus</name>
    <name type="common">Senegal bichir</name>
    <dbReference type="NCBI Taxonomy" id="55291"/>
    <lineage>
        <taxon>Eukaryota</taxon>
        <taxon>Metazoa</taxon>
        <taxon>Chordata</taxon>
        <taxon>Craniata</taxon>
        <taxon>Vertebrata</taxon>
        <taxon>Euteleostomi</taxon>
        <taxon>Actinopterygii</taxon>
        <taxon>Polypteriformes</taxon>
        <taxon>Polypteridae</taxon>
        <taxon>Polypterus</taxon>
    </lineage>
</organism>
<feature type="region of interest" description="Disordered" evidence="2">
    <location>
        <begin position="1"/>
        <end position="43"/>
    </location>
</feature>
<dbReference type="Pfam" id="PF11952">
    <property type="entry name" value="XTBD"/>
    <property type="match status" value="1"/>
</dbReference>
<comment type="caution">
    <text evidence="4">The sequence shown here is derived from an EMBL/GenBank/DDBJ whole genome shotgun (WGS) entry which is preliminary data.</text>
</comment>